<dbReference type="InterPro" id="IPR013830">
    <property type="entry name" value="SGNH_hydro"/>
</dbReference>
<evidence type="ECO:0000313" key="4">
    <source>
        <dbReference type="Proteomes" id="UP001291309"/>
    </source>
</evidence>
<dbReference type="SUPFAM" id="SSF52266">
    <property type="entry name" value="SGNH hydrolase"/>
    <property type="match status" value="1"/>
</dbReference>
<sequence length="415" mass="44255">MSLLSLGLWSGCGPGAEDVASPDPSSDAEPPAWVEDSIAPVPPPLDGLEVAPPLVLHEREEDRPTPPRVPAISFQPGFHQALRWSHSVGSLTTFRMRIPIGRAGDRLRVTFRSGDSGLTLQKATVAHAGPSGALASAPVPITFSGSSGFSVGARVRVTSDPIDFPVGFRDELYVSFEVKGALSVSAINAFPGSFARSGAHASTPSAIGGASWQRAIGVATIDVEGPTGRVFLALGDSITEGYIDTYNDMRNAWPTLVQAQLGVPVINAGVSGQGFWGALDTLDQEVLALSGVTDCLILLGTNDLSAVTDEQLQARMTRLLDRLQPFCQPWVSTLLPKEKSNHGNYEVVKASRLVFNAWVREQKRAHVIDLEAVTRQPNNIHLFIDGLEVDGIHPSAEGHRVMAAEATRVLRDNGL</sequence>
<dbReference type="EMBL" id="JAXIVS010000008">
    <property type="protein sequence ID" value="MDY7229615.1"/>
    <property type="molecule type" value="Genomic_DNA"/>
</dbReference>
<dbReference type="Proteomes" id="UP001291309">
    <property type="component" value="Unassembled WGS sequence"/>
</dbReference>
<organism evidence="3 4">
    <name type="scientific">Hyalangium rubrum</name>
    <dbReference type="NCBI Taxonomy" id="3103134"/>
    <lineage>
        <taxon>Bacteria</taxon>
        <taxon>Pseudomonadati</taxon>
        <taxon>Myxococcota</taxon>
        <taxon>Myxococcia</taxon>
        <taxon>Myxococcales</taxon>
        <taxon>Cystobacterineae</taxon>
        <taxon>Archangiaceae</taxon>
        <taxon>Hyalangium</taxon>
    </lineage>
</organism>
<protein>
    <submittedName>
        <fullName evidence="3">SGNH/GDSL hydrolase family protein</fullName>
        <ecNumber evidence="3">3.1.-.-</ecNumber>
    </submittedName>
</protein>
<keyword evidence="4" id="KW-1185">Reference proteome</keyword>
<keyword evidence="3" id="KW-0378">Hydrolase</keyword>
<accession>A0ABU5HBZ8</accession>
<dbReference type="GO" id="GO:0016787">
    <property type="term" value="F:hydrolase activity"/>
    <property type="evidence" value="ECO:0007669"/>
    <property type="project" value="UniProtKB-KW"/>
</dbReference>
<proteinExistence type="predicted"/>
<comment type="caution">
    <text evidence="3">The sequence shown here is derived from an EMBL/GenBank/DDBJ whole genome shotgun (WGS) entry which is preliminary data.</text>
</comment>
<feature type="domain" description="SGNH hydrolase-type esterase" evidence="2">
    <location>
        <begin position="233"/>
        <end position="401"/>
    </location>
</feature>
<feature type="compositionally biased region" description="Low complexity" evidence="1">
    <location>
        <begin position="14"/>
        <end position="32"/>
    </location>
</feature>
<reference evidence="3 4" key="1">
    <citation type="submission" date="2023-12" db="EMBL/GenBank/DDBJ databases">
        <title>the genome sequence of Hyalangium sp. s54d21.</title>
        <authorList>
            <person name="Zhang X."/>
        </authorList>
    </citation>
    <scope>NUCLEOTIDE SEQUENCE [LARGE SCALE GENOMIC DNA]</scope>
    <source>
        <strain evidence="4">s54d21</strain>
    </source>
</reference>
<dbReference type="Gene3D" id="3.40.50.1110">
    <property type="entry name" value="SGNH hydrolase"/>
    <property type="match status" value="1"/>
</dbReference>
<dbReference type="PANTHER" id="PTHR43784:SF2">
    <property type="entry name" value="GDSL-LIKE LIPASE_ACYLHYDROLASE, PUTATIVE (AFU_ORTHOLOGUE AFUA_2G00820)-RELATED"/>
    <property type="match status" value="1"/>
</dbReference>
<gene>
    <name evidence="3" type="ORF">SYV04_24695</name>
</gene>
<dbReference type="InterPro" id="IPR036514">
    <property type="entry name" value="SGNH_hydro_sf"/>
</dbReference>
<dbReference type="InterPro" id="IPR053140">
    <property type="entry name" value="GDSL_Rv0518-like"/>
</dbReference>
<evidence type="ECO:0000259" key="2">
    <source>
        <dbReference type="Pfam" id="PF13472"/>
    </source>
</evidence>
<evidence type="ECO:0000256" key="1">
    <source>
        <dbReference type="SAM" id="MobiDB-lite"/>
    </source>
</evidence>
<evidence type="ECO:0000313" key="3">
    <source>
        <dbReference type="EMBL" id="MDY7229615.1"/>
    </source>
</evidence>
<feature type="region of interest" description="Disordered" evidence="1">
    <location>
        <begin position="14"/>
        <end position="41"/>
    </location>
</feature>
<dbReference type="Pfam" id="PF13472">
    <property type="entry name" value="Lipase_GDSL_2"/>
    <property type="match status" value="1"/>
</dbReference>
<dbReference type="RefSeq" id="WP_321548335.1">
    <property type="nucleotide sequence ID" value="NZ_JAXIVS010000008.1"/>
</dbReference>
<dbReference type="EC" id="3.1.-.-" evidence="3"/>
<dbReference type="PANTHER" id="PTHR43784">
    <property type="entry name" value="GDSL-LIKE LIPASE/ACYLHYDROLASE, PUTATIVE (AFU_ORTHOLOGUE AFUA_2G00820)-RELATED"/>
    <property type="match status" value="1"/>
</dbReference>
<name>A0ABU5HBZ8_9BACT</name>